<dbReference type="GO" id="GO:0034599">
    <property type="term" value="P:cellular response to oxidative stress"/>
    <property type="evidence" value="ECO:0007669"/>
    <property type="project" value="InterPro"/>
</dbReference>
<protein>
    <recommendedName>
        <fullName evidence="7">Peroxidase</fullName>
        <ecNumber evidence="7">1.11.1.-</ecNumber>
    </recommendedName>
</protein>
<organism evidence="9 10">
    <name type="scientific">Pholiota conissans</name>
    <dbReference type="NCBI Taxonomy" id="109636"/>
    <lineage>
        <taxon>Eukaryota</taxon>
        <taxon>Fungi</taxon>
        <taxon>Dikarya</taxon>
        <taxon>Basidiomycota</taxon>
        <taxon>Agaricomycotina</taxon>
        <taxon>Agaricomycetes</taxon>
        <taxon>Agaricomycetidae</taxon>
        <taxon>Agaricales</taxon>
        <taxon>Agaricineae</taxon>
        <taxon>Strophariaceae</taxon>
        <taxon>Pholiota</taxon>
    </lineage>
</organism>
<evidence type="ECO:0000256" key="5">
    <source>
        <dbReference type="ARBA" id="ARBA00023004"/>
    </source>
</evidence>
<dbReference type="PANTHER" id="PTHR31356:SF53">
    <property type="entry name" value="HEME PEROXIDASE"/>
    <property type="match status" value="1"/>
</dbReference>
<keyword evidence="1 7" id="KW-0575">Peroxidase</keyword>
<dbReference type="GO" id="GO:0046872">
    <property type="term" value="F:metal ion binding"/>
    <property type="evidence" value="ECO:0007669"/>
    <property type="project" value="UniProtKB-UniRule"/>
</dbReference>
<accession>A0A9P5Z0S6</accession>
<dbReference type="Gene3D" id="1.10.420.10">
    <property type="entry name" value="Peroxidase, domain 2"/>
    <property type="match status" value="1"/>
</dbReference>
<keyword evidence="2" id="KW-0349">Heme</keyword>
<dbReference type="AlphaFoldDB" id="A0A9P5Z0S6"/>
<keyword evidence="7" id="KW-0732">Signal</keyword>
<evidence type="ECO:0000256" key="1">
    <source>
        <dbReference type="ARBA" id="ARBA00022559"/>
    </source>
</evidence>
<feature type="chain" id="PRO_5040532334" description="Peroxidase" evidence="7">
    <location>
        <begin position="20"/>
        <end position="601"/>
    </location>
</feature>
<dbReference type="InterPro" id="IPR010255">
    <property type="entry name" value="Haem_peroxidase_sf"/>
</dbReference>
<dbReference type="SUPFAM" id="SSF48113">
    <property type="entry name" value="Heme-dependent peroxidases"/>
    <property type="match status" value="1"/>
</dbReference>
<dbReference type="Pfam" id="PF00141">
    <property type="entry name" value="peroxidase"/>
    <property type="match status" value="1"/>
</dbReference>
<keyword evidence="10" id="KW-1185">Reference proteome</keyword>
<dbReference type="Proteomes" id="UP000807469">
    <property type="component" value="Unassembled WGS sequence"/>
</dbReference>
<evidence type="ECO:0000256" key="2">
    <source>
        <dbReference type="ARBA" id="ARBA00022617"/>
    </source>
</evidence>
<name>A0A9P5Z0S6_9AGAR</name>
<feature type="signal peptide" evidence="7">
    <location>
        <begin position="1"/>
        <end position="19"/>
    </location>
</feature>
<dbReference type="Gene3D" id="1.10.520.10">
    <property type="match status" value="1"/>
</dbReference>
<keyword evidence="3" id="KW-0479">Metal-binding</keyword>
<comment type="similarity">
    <text evidence="6">Belongs to the peroxidase family.</text>
</comment>
<dbReference type="InterPro" id="IPR044831">
    <property type="entry name" value="Ccp1-like"/>
</dbReference>
<gene>
    <name evidence="9" type="ORF">BDN70DRAFT_858737</name>
</gene>
<comment type="caution">
    <text evidence="9">The sequence shown here is derived from an EMBL/GenBank/DDBJ whole genome shotgun (WGS) entry which is preliminary data.</text>
</comment>
<dbReference type="GO" id="GO:0000302">
    <property type="term" value="P:response to reactive oxygen species"/>
    <property type="evidence" value="ECO:0007669"/>
    <property type="project" value="TreeGrafter"/>
</dbReference>
<sequence length="601" mass="64695">MHLISALYLLSLVQPFTYAYTWPSPQYDTLEALLYEGRRSDGSSLASLVHPCRKRTGTLASVGAEWLRFAFHDMATHNVDDGSGGLDGSIVYELGRAENFGLGFNQTLSDFEAFPNKLVSRADVISIGAILAVSSCGGPILPFRGGRVDTWTGGGTGTPEPQQDLSTLTESFRKQGFNQTDMIKLVACGHTMGGVRSADFPQLVPPNPNSVNPVIDDFDTTMAFDNAVVTEYLDGTTQNVLVTTSNATMASDLRVFQCDGNSTMRSLADASTFQSECNDVLTRMLNTVPEGVTLTDEITLLPAKVSAAQLTIEKSQLVFKSTFRLTQKINTTASANRNVTMFWCDKYGDNANCTGKTNAALPVSKLTDDPNISPVTLNMGFFFYEYNYVVPVISNASIAKFWFKVDEGDGSTPTVYDNGGNGYVIDQDQVLFVPMLSHVDVVANTSLTQTYTNRDASAFTRVYNLVVAVRDGVNPSRVYFDATDIAVSNFPYPVGFSADLALNSSMPSVAGYSFYTTMQVQDSGVQLTLDIHAVGSSQTYTQLFAETLLLDNTPYVQPGTVTTTADTTSNSTRKNAAGRTAGVAHAVLAAIVGGAVLSMAL</sequence>
<proteinExistence type="inferred from homology"/>
<evidence type="ECO:0000256" key="7">
    <source>
        <dbReference type="RuleBase" id="RU363051"/>
    </source>
</evidence>
<dbReference type="PRINTS" id="PR00458">
    <property type="entry name" value="PEROXIDASE"/>
</dbReference>
<dbReference type="GO" id="GO:0042744">
    <property type="term" value="P:hydrogen peroxide catabolic process"/>
    <property type="evidence" value="ECO:0007669"/>
    <property type="project" value="TreeGrafter"/>
</dbReference>
<evidence type="ECO:0000259" key="8">
    <source>
        <dbReference type="PROSITE" id="PS50873"/>
    </source>
</evidence>
<dbReference type="OrthoDB" id="5985073at2759"/>
<evidence type="ECO:0000256" key="3">
    <source>
        <dbReference type="ARBA" id="ARBA00022723"/>
    </source>
</evidence>
<evidence type="ECO:0000256" key="6">
    <source>
        <dbReference type="RuleBase" id="RU004241"/>
    </source>
</evidence>
<dbReference type="EC" id="1.11.1.-" evidence="7"/>
<reference evidence="9" key="1">
    <citation type="submission" date="2020-11" db="EMBL/GenBank/DDBJ databases">
        <authorList>
            <consortium name="DOE Joint Genome Institute"/>
            <person name="Ahrendt S."/>
            <person name="Riley R."/>
            <person name="Andreopoulos W."/>
            <person name="Labutti K."/>
            <person name="Pangilinan J."/>
            <person name="Ruiz-Duenas F.J."/>
            <person name="Barrasa J.M."/>
            <person name="Sanchez-Garcia M."/>
            <person name="Camarero S."/>
            <person name="Miyauchi S."/>
            <person name="Serrano A."/>
            <person name="Linde D."/>
            <person name="Babiker R."/>
            <person name="Drula E."/>
            <person name="Ayuso-Fernandez I."/>
            <person name="Pacheco R."/>
            <person name="Padilla G."/>
            <person name="Ferreira P."/>
            <person name="Barriuso J."/>
            <person name="Kellner H."/>
            <person name="Castanera R."/>
            <person name="Alfaro M."/>
            <person name="Ramirez L."/>
            <person name="Pisabarro A.G."/>
            <person name="Kuo A."/>
            <person name="Tritt A."/>
            <person name="Lipzen A."/>
            <person name="He G."/>
            <person name="Yan M."/>
            <person name="Ng V."/>
            <person name="Cullen D."/>
            <person name="Martin F."/>
            <person name="Rosso M.-N."/>
            <person name="Henrissat B."/>
            <person name="Hibbett D."/>
            <person name="Martinez A.T."/>
            <person name="Grigoriev I.V."/>
        </authorList>
    </citation>
    <scope>NUCLEOTIDE SEQUENCE</scope>
    <source>
        <strain evidence="9">CIRM-BRFM 674</strain>
    </source>
</reference>
<dbReference type="GO" id="GO:0004601">
    <property type="term" value="F:peroxidase activity"/>
    <property type="evidence" value="ECO:0007669"/>
    <property type="project" value="UniProtKB-KW"/>
</dbReference>
<keyword evidence="5" id="KW-0408">Iron</keyword>
<dbReference type="InterPro" id="IPR002016">
    <property type="entry name" value="Haem_peroxidase"/>
</dbReference>
<dbReference type="PROSITE" id="PS50873">
    <property type="entry name" value="PEROXIDASE_4"/>
    <property type="match status" value="1"/>
</dbReference>
<evidence type="ECO:0000313" key="9">
    <source>
        <dbReference type="EMBL" id="KAF9479298.1"/>
    </source>
</evidence>
<keyword evidence="4 7" id="KW-0560">Oxidoreductase</keyword>
<evidence type="ECO:0000313" key="10">
    <source>
        <dbReference type="Proteomes" id="UP000807469"/>
    </source>
</evidence>
<evidence type="ECO:0000256" key="4">
    <source>
        <dbReference type="ARBA" id="ARBA00023002"/>
    </source>
</evidence>
<dbReference type="GO" id="GO:0020037">
    <property type="term" value="F:heme binding"/>
    <property type="evidence" value="ECO:0007669"/>
    <property type="project" value="UniProtKB-UniRule"/>
</dbReference>
<feature type="domain" description="Plant heme peroxidase family profile" evidence="8">
    <location>
        <begin position="29"/>
        <end position="272"/>
    </location>
</feature>
<dbReference type="EMBL" id="MU155216">
    <property type="protein sequence ID" value="KAF9479298.1"/>
    <property type="molecule type" value="Genomic_DNA"/>
</dbReference>
<dbReference type="PANTHER" id="PTHR31356">
    <property type="entry name" value="THYLAKOID LUMENAL 29 KDA PROTEIN, CHLOROPLASTIC-RELATED"/>
    <property type="match status" value="1"/>
</dbReference>